<evidence type="ECO:0000313" key="2">
    <source>
        <dbReference type="EMBL" id="MPC79100.1"/>
    </source>
</evidence>
<protein>
    <submittedName>
        <fullName evidence="2">Uncharacterized protein</fullName>
    </submittedName>
</protein>
<gene>
    <name evidence="2" type="ORF">E2C01_073613</name>
</gene>
<name>A0A5B7I3H4_PORTR</name>
<evidence type="ECO:0000256" key="1">
    <source>
        <dbReference type="SAM" id="MobiDB-lite"/>
    </source>
</evidence>
<proteinExistence type="predicted"/>
<keyword evidence="3" id="KW-1185">Reference proteome</keyword>
<dbReference type="EMBL" id="VSRR010050234">
    <property type="protein sequence ID" value="MPC79100.1"/>
    <property type="molecule type" value="Genomic_DNA"/>
</dbReference>
<reference evidence="2 3" key="1">
    <citation type="submission" date="2019-05" db="EMBL/GenBank/DDBJ databases">
        <title>Another draft genome of Portunus trituberculatus and its Hox gene families provides insights of decapod evolution.</title>
        <authorList>
            <person name="Jeong J.-H."/>
            <person name="Song I."/>
            <person name="Kim S."/>
            <person name="Choi T."/>
            <person name="Kim D."/>
            <person name="Ryu S."/>
            <person name="Kim W."/>
        </authorList>
    </citation>
    <scope>NUCLEOTIDE SEQUENCE [LARGE SCALE GENOMIC DNA]</scope>
    <source>
        <tissue evidence="2">Muscle</tissue>
    </source>
</reference>
<comment type="caution">
    <text evidence="2">The sequence shown here is derived from an EMBL/GenBank/DDBJ whole genome shotgun (WGS) entry which is preliminary data.</text>
</comment>
<evidence type="ECO:0000313" key="3">
    <source>
        <dbReference type="Proteomes" id="UP000324222"/>
    </source>
</evidence>
<dbReference type="AlphaFoldDB" id="A0A5B7I3H4"/>
<dbReference type="Proteomes" id="UP000324222">
    <property type="component" value="Unassembled WGS sequence"/>
</dbReference>
<accession>A0A5B7I3H4</accession>
<feature type="region of interest" description="Disordered" evidence="1">
    <location>
        <begin position="27"/>
        <end position="49"/>
    </location>
</feature>
<sequence>MSVAPLVASAIRELHYESPAVFWALEGPDDEDGERGVPTKTTQGHTRSHKVTGSLVVVRTSQL</sequence>
<organism evidence="2 3">
    <name type="scientific">Portunus trituberculatus</name>
    <name type="common">Swimming crab</name>
    <name type="synonym">Neptunus trituberculatus</name>
    <dbReference type="NCBI Taxonomy" id="210409"/>
    <lineage>
        <taxon>Eukaryota</taxon>
        <taxon>Metazoa</taxon>
        <taxon>Ecdysozoa</taxon>
        <taxon>Arthropoda</taxon>
        <taxon>Crustacea</taxon>
        <taxon>Multicrustacea</taxon>
        <taxon>Malacostraca</taxon>
        <taxon>Eumalacostraca</taxon>
        <taxon>Eucarida</taxon>
        <taxon>Decapoda</taxon>
        <taxon>Pleocyemata</taxon>
        <taxon>Brachyura</taxon>
        <taxon>Eubrachyura</taxon>
        <taxon>Portunoidea</taxon>
        <taxon>Portunidae</taxon>
        <taxon>Portuninae</taxon>
        <taxon>Portunus</taxon>
    </lineage>
</organism>